<feature type="transmembrane region" description="Helical" evidence="1">
    <location>
        <begin position="29"/>
        <end position="47"/>
    </location>
</feature>
<feature type="domain" description="YhdP central" evidence="2">
    <location>
        <begin position="890"/>
        <end position="1243"/>
    </location>
</feature>
<dbReference type="EMBL" id="ANIE01000005">
    <property type="protein sequence ID" value="KEF31581.1"/>
    <property type="molecule type" value="Genomic_DNA"/>
</dbReference>
<gene>
    <name evidence="3" type="ORF">D777_01930</name>
</gene>
<dbReference type="AlphaFoldDB" id="A0A072N248"/>
<evidence type="ECO:0000313" key="4">
    <source>
        <dbReference type="Proteomes" id="UP000035057"/>
    </source>
</evidence>
<accession>A0A072N248</accession>
<dbReference type="InterPro" id="IPR025263">
    <property type="entry name" value="YhdP_central"/>
</dbReference>
<dbReference type="Proteomes" id="UP000035057">
    <property type="component" value="Unassembled WGS sequence"/>
</dbReference>
<evidence type="ECO:0000259" key="2">
    <source>
        <dbReference type="Pfam" id="PF13116"/>
    </source>
</evidence>
<keyword evidence="1" id="KW-1133">Transmembrane helix</keyword>
<evidence type="ECO:0000256" key="1">
    <source>
        <dbReference type="SAM" id="Phobius"/>
    </source>
</evidence>
<dbReference type="OrthoDB" id="9762238at2"/>
<keyword evidence="1" id="KW-0812">Transmembrane</keyword>
<name>A0A072N248_9GAMM</name>
<keyword evidence="1" id="KW-0472">Membrane</keyword>
<proteinExistence type="predicted"/>
<sequence length="1253" mass="136215">MSAAEQEPPLPENLPGDSPVRFMARLSSFIWWFLLALLLLLALYAGIGRQLTRNIDAFTQDLAGELSSRLGQDVAIESLSSRWFWLDPAFTARNVSLANSDTGEPIASLDYLRVRFDFLTSLLRQRVVFEDFEVDGLELTLKQSDAGEVGVRGAELPDPVHNRLQEWLKLAGKWLSDPYLKITRFSLAIKDSQGNLRQIEIPQLDLVYNQGLFRASGRAMQPGTTQQLASFSLVGQHFFSGDFTGQLYLGVDSGRLFDGLIDEYQWRGVRVEGFDLGGEAWLTFGQGSLQQVTGTVRTPYLQLGVGSESLAPLEDINARFGWRRHRDVLSAPDGPGELPESAGGPGEWHLQELQWTWDGEPVPAFSLRLMPGDSGLTIIADALPLEPLRRLVSSLPLLPARAVDALNHYQPSGFLDRMEVVIPEDGDTPFSMSGQLRDIEVAAYEGAPGTSGLDGFLYLERDSGFVRIEPDGEPVTLGFPQLFLEDWTFSSVEGLVAWEMDGPITRVYADDLRMAYGEGTRLTGAFDLRMDKDGEDNLGLRIGVENGTASMLAEFVPARVVKPELYDWLTTAIREADITSGIYYGHGQIDRSAPRHSFVSSMRFDFDNATIAYDERWPEVSGAKGQVVVHNGDTNVQLEKGVTGGISLSPSSVRVVPEDGETTVLVNAQAEVPGESVAYWMINSPLGDMAGREAQKLQYQGSYGLSLGIELPLGQDGAPVVEAGVIADGATIVYPPADLRWEGVSGELTYHSVNGFSGGPLRAEFFGAPVDIQLSRSRSGDSLSIRQTGQVGVAPLLERMGAQPGENYGFTGTAIYSATLDVGVDSTSGIQVQSDLNGVAIDWPDPLGKVKDESAPIKAIIDPGAVGGLSVSGSWENRMGFDLLWKDTGFDLNVDHLYVGTHTLKDIRIEALDLGDRWVISTDSERAKGRVVLPDADSPVKADFEVVRLVRGQDSQQASELLTLDEQLEAFRSLDIGSWPDVDVTIADLQLNDNTLGRWALNLRPDIDLLAINGIEGRLDSLTLLGDMSWSVRGGKETSRFTGSVTGGALADLNHLIGSDVPLTNKATSIELDIDWPGRPDELALASLNGNVSFRLDEGMILEQNNTAQVFRIFNLLNADTLWRRLKLDFSDLYERGVAFDAISGKADIKDGVVSLAPEMQVVGPSGAFKLSGMTDIDAETLDMRLVVVLPLTQNLPLAALLMGAGAPIGGALFVLDKILGDPLSKLTSATYSVTGTWADPQVDLKRVFDTGE</sequence>
<protein>
    <submittedName>
        <fullName evidence="3">Exported protein</fullName>
    </submittedName>
</protein>
<evidence type="ECO:0000313" key="3">
    <source>
        <dbReference type="EMBL" id="KEF31581.1"/>
    </source>
</evidence>
<dbReference type="InterPro" id="IPR011836">
    <property type="entry name" value="YhdP"/>
</dbReference>
<feature type="domain" description="YhdP central" evidence="2">
    <location>
        <begin position="23"/>
        <end position="889"/>
    </location>
</feature>
<dbReference type="PANTHER" id="PTHR38690">
    <property type="entry name" value="PROTEASE-RELATED"/>
    <property type="match status" value="1"/>
</dbReference>
<dbReference type="PATRIC" id="fig|1137280.3.peg.1746"/>
<comment type="caution">
    <text evidence="3">The sequence shown here is derived from an EMBL/GenBank/DDBJ whole genome shotgun (WGS) entry which is preliminary data.</text>
</comment>
<dbReference type="PANTHER" id="PTHR38690:SF1">
    <property type="entry name" value="PROTEASE"/>
    <property type="match status" value="1"/>
</dbReference>
<dbReference type="RefSeq" id="WP_036130705.1">
    <property type="nucleotide sequence ID" value="NZ_ANIE01000005.1"/>
</dbReference>
<keyword evidence="4" id="KW-1185">Reference proteome</keyword>
<dbReference type="Pfam" id="PF13116">
    <property type="entry name" value="YhdP"/>
    <property type="match status" value="2"/>
</dbReference>
<dbReference type="STRING" id="1137280.D777_01930"/>
<organism evidence="3 4">
    <name type="scientific">Marinobacter nitratireducens</name>
    <dbReference type="NCBI Taxonomy" id="1137280"/>
    <lineage>
        <taxon>Bacteria</taxon>
        <taxon>Pseudomonadati</taxon>
        <taxon>Pseudomonadota</taxon>
        <taxon>Gammaproteobacteria</taxon>
        <taxon>Pseudomonadales</taxon>
        <taxon>Marinobacteraceae</taxon>
        <taxon>Marinobacter</taxon>
    </lineage>
</organism>
<reference evidence="3 4" key="1">
    <citation type="submission" date="2012-12" db="EMBL/GenBank/DDBJ databases">
        <title>Genome assembly of Marinobacter sp. AK21.</title>
        <authorList>
            <person name="Khatri I."/>
            <person name="Kumar R."/>
            <person name="Vaidya B."/>
            <person name="Subramanian S."/>
            <person name="Pinnaka A."/>
        </authorList>
    </citation>
    <scope>NUCLEOTIDE SEQUENCE [LARGE SCALE GENOMIC DNA]</scope>
    <source>
        <strain evidence="3 4">AK21</strain>
    </source>
</reference>